<proteinExistence type="inferred from homology"/>
<dbReference type="EMBL" id="JAZEWV010000009">
    <property type="protein sequence ID" value="MEE4543047.1"/>
    <property type="molecule type" value="Genomic_DNA"/>
</dbReference>
<keyword evidence="4" id="KW-0560">Oxidoreductase</keyword>
<evidence type="ECO:0000256" key="1">
    <source>
        <dbReference type="ARBA" id="ARBA00001954"/>
    </source>
</evidence>
<comment type="similarity">
    <text evidence="2">Belongs to the clavaminate synthase family.</text>
</comment>
<dbReference type="GO" id="GO:0051213">
    <property type="term" value="F:dioxygenase activity"/>
    <property type="evidence" value="ECO:0007669"/>
    <property type="project" value="UniProtKB-KW"/>
</dbReference>
<evidence type="ECO:0000256" key="4">
    <source>
        <dbReference type="ARBA" id="ARBA00023002"/>
    </source>
</evidence>
<dbReference type="InterPro" id="IPR042098">
    <property type="entry name" value="TauD-like_sf"/>
</dbReference>
<evidence type="ECO:0000259" key="7">
    <source>
        <dbReference type="Pfam" id="PF02668"/>
    </source>
</evidence>
<keyword evidence="5" id="KW-0408">Iron</keyword>
<evidence type="ECO:0000256" key="6">
    <source>
        <dbReference type="ARBA" id="ARBA00023194"/>
    </source>
</evidence>
<reference evidence="8 9" key="1">
    <citation type="submission" date="2023-12" db="EMBL/GenBank/DDBJ databases">
        <title>Streptomyces sp. V4-01.</title>
        <authorList>
            <person name="Somphong A."/>
            <person name="Phongsopitanun W."/>
        </authorList>
    </citation>
    <scope>NUCLEOTIDE SEQUENCE [LARGE SCALE GENOMIC DNA]</scope>
    <source>
        <strain evidence="8 9">V4-01</strain>
    </source>
</reference>
<evidence type="ECO:0000256" key="5">
    <source>
        <dbReference type="ARBA" id="ARBA00023004"/>
    </source>
</evidence>
<dbReference type="Pfam" id="PF02668">
    <property type="entry name" value="TauD"/>
    <property type="match status" value="1"/>
</dbReference>
<organism evidence="8 9">
    <name type="scientific">Actinacidiphila polyblastidii</name>
    <dbReference type="NCBI Taxonomy" id="3110430"/>
    <lineage>
        <taxon>Bacteria</taxon>
        <taxon>Bacillati</taxon>
        <taxon>Actinomycetota</taxon>
        <taxon>Actinomycetes</taxon>
        <taxon>Kitasatosporales</taxon>
        <taxon>Streptomycetaceae</taxon>
        <taxon>Actinacidiphila</taxon>
    </lineage>
</organism>
<keyword evidence="6" id="KW-0045">Antibiotic biosynthesis</keyword>
<dbReference type="PIRSF" id="PIRSF019543">
    <property type="entry name" value="Clavaminate_syn"/>
    <property type="match status" value="1"/>
</dbReference>
<keyword evidence="3" id="KW-0479">Metal-binding</keyword>
<keyword evidence="8" id="KW-0223">Dioxygenase</keyword>
<dbReference type="SUPFAM" id="SSF51197">
    <property type="entry name" value="Clavaminate synthase-like"/>
    <property type="match status" value="1"/>
</dbReference>
<sequence length="330" mass="35763">MDTWPSAHVSCREWHDGLVDLLTALPAVPRRDVTAFVRSAADVAARLPSPLLERLAALREGRDGYGYLQVTDLPHTPDALPNTPDSRPAPAERPLLSMEGWLLAICTAVGVPTAYRELHAGSLLQDVYPSPHAHPLSAQSSAVPLTLHSEMLYHRWRPDFLLLACSRPDHDGAAGTTVAAARAALPLLGATDRDILRSTRMACGTDLAFRHADGSSPQAHVMVVEGAPADPRLSFDRDLLEPGDPAARRALGALSAALDAVTETVRLRPGDLLILDNARVVHGRSTFVPRWDGHDRWLHRAYARSLPLGREGRPDAGAARHFQTKPFAPC</sequence>
<dbReference type="InterPro" id="IPR014503">
    <property type="entry name" value="Clavaminate_syn-like"/>
</dbReference>
<feature type="domain" description="TauD/TfdA-like" evidence="7">
    <location>
        <begin position="103"/>
        <end position="302"/>
    </location>
</feature>
<evidence type="ECO:0000256" key="3">
    <source>
        <dbReference type="ARBA" id="ARBA00022723"/>
    </source>
</evidence>
<dbReference type="Gene3D" id="3.60.130.10">
    <property type="entry name" value="Clavaminate synthase-like"/>
    <property type="match status" value="1"/>
</dbReference>
<dbReference type="Proteomes" id="UP001344658">
    <property type="component" value="Unassembled WGS sequence"/>
</dbReference>
<dbReference type="InterPro" id="IPR003819">
    <property type="entry name" value="TauD/TfdA-like"/>
</dbReference>
<accession>A0ABU7PB59</accession>
<dbReference type="RefSeq" id="WP_330795135.1">
    <property type="nucleotide sequence ID" value="NZ_JAZEWV010000009.1"/>
</dbReference>
<dbReference type="InterPro" id="IPR050411">
    <property type="entry name" value="AlphaKG_dependent_hydroxylases"/>
</dbReference>
<keyword evidence="9" id="KW-1185">Reference proteome</keyword>
<evidence type="ECO:0000313" key="9">
    <source>
        <dbReference type="Proteomes" id="UP001344658"/>
    </source>
</evidence>
<protein>
    <submittedName>
        <fullName evidence="8">TauD/TfdA family dioxygenase</fullName>
    </submittedName>
</protein>
<name>A0ABU7PB59_9ACTN</name>
<dbReference type="PANTHER" id="PTHR10696:SF56">
    <property type="entry name" value="TAUD_TFDA-LIKE DOMAIN-CONTAINING PROTEIN"/>
    <property type="match status" value="1"/>
</dbReference>
<gene>
    <name evidence="8" type="ORF">V2S66_13850</name>
</gene>
<evidence type="ECO:0000256" key="2">
    <source>
        <dbReference type="ARBA" id="ARBA00008425"/>
    </source>
</evidence>
<evidence type="ECO:0000313" key="8">
    <source>
        <dbReference type="EMBL" id="MEE4543047.1"/>
    </source>
</evidence>
<comment type="caution">
    <text evidence="8">The sequence shown here is derived from an EMBL/GenBank/DDBJ whole genome shotgun (WGS) entry which is preliminary data.</text>
</comment>
<comment type="cofactor">
    <cofactor evidence="1">
        <name>Fe(2+)</name>
        <dbReference type="ChEBI" id="CHEBI:29033"/>
    </cofactor>
</comment>
<dbReference type="PANTHER" id="PTHR10696">
    <property type="entry name" value="GAMMA-BUTYROBETAINE HYDROXYLASE-RELATED"/>
    <property type="match status" value="1"/>
</dbReference>